<dbReference type="VEuPathDB" id="FungiDB:PHYBLDRAFT_157047"/>
<name>A0A162V9J7_PHYB8</name>
<sequence>MFESLKIIGQMSPSCVDPCFSWTRSQAHFRLKFPYPKKKEIEKKTMKLKKLP</sequence>
<dbReference type="AlphaFoldDB" id="A0A162V9J7"/>
<dbReference type="GeneID" id="28994460"/>
<keyword evidence="2" id="KW-1185">Reference proteome</keyword>
<accession>A0A162V9J7</accession>
<organism evidence="1 2">
    <name type="scientific">Phycomyces blakesleeanus (strain ATCC 8743b / DSM 1359 / FGSC 10004 / NBRC 33097 / NRRL 1555)</name>
    <dbReference type="NCBI Taxonomy" id="763407"/>
    <lineage>
        <taxon>Eukaryota</taxon>
        <taxon>Fungi</taxon>
        <taxon>Fungi incertae sedis</taxon>
        <taxon>Mucoromycota</taxon>
        <taxon>Mucoromycotina</taxon>
        <taxon>Mucoromycetes</taxon>
        <taxon>Mucorales</taxon>
        <taxon>Phycomycetaceae</taxon>
        <taxon>Phycomyces</taxon>
    </lineage>
</organism>
<gene>
    <name evidence="1" type="ORF">PHYBLDRAFT_157047</name>
</gene>
<reference evidence="2" key="1">
    <citation type="submission" date="2015-06" db="EMBL/GenBank/DDBJ databases">
        <title>Expansion of signal transduction pathways in fungi by whole-genome duplication.</title>
        <authorList>
            <consortium name="DOE Joint Genome Institute"/>
            <person name="Corrochano L.M."/>
            <person name="Kuo A."/>
            <person name="Marcet-Houben M."/>
            <person name="Polaino S."/>
            <person name="Salamov A."/>
            <person name="Villalobos J.M."/>
            <person name="Alvarez M.I."/>
            <person name="Avalos J."/>
            <person name="Benito E.P."/>
            <person name="Benoit I."/>
            <person name="Burger G."/>
            <person name="Camino L.P."/>
            <person name="Canovas D."/>
            <person name="Cerda-Olmedo E."/>
            <person name="Cheng J.-F."/>
            <person name="Dominguez A."/>
            <person name="Elias M."/>
            <person name="Eslava A.P."/>
            <person name="Glaser F."/>
            <person name="Grimwood J."/>
            <person name="Gutierrez G."/>
            <person name="Heitman J."/>
            <person name="Henrissat B."/>
            <person name="Iturriaga E.A."/>
            <person name="Lang B.F."/>
            <person name="Lavin J.L."/>
            <person name="Lee S."/>
            <person name="Li W."/>
            <person name="Lindquist E."/>
            <person name="Lopez-Garcia S."/>
            <person name="Luque E.M."/>
            <person name="Marcos A.T."/>
            <person name="Martin J."/>
            <person name="McCluskey K."/>
            <person name="Medina H.R."/>
            <person name="Miralles-Duran A."/>
            <person name="Miyazaki A."/>
            <person name="Munoz-Torres E."/>
            <person name="Oguiza J.A."/>
            <person name="Ohm R."/>
            <person name="Olmedo M."/>
            <person name="Orejas M."/>
            <person name="Ortiz-Castellanos L."/>
            <person name="Pisabarro A.G."/>
            <person name="Rodriguez-Romero J."/>
            <person name="Ruiz-Herrera J."/>
            <person name="Ruiz-Vazquez R."/>
            <person name="Sanz C."/>
            <person name="Schackwitz W."/>
            <person name="Schmutz J."/>
            <person name="Shahriari M."/>
            <person name="Shelest E."/>
            <person name="Silva-Franco F."/>
            <person name="Soanes D."/>
            <person name="Syed K."/>
            <person name="Tagua V.G."/>
            <person name="Talbot N.J."/>
            <person name="Thon M."/>
            <person name="De vries R.P."/>
            <person name="Wiebenga A."/>
            <person name="Yadav J.S."/>
            <person name="Braun E.L."/>
            <person name="Baker S."/>
            <person name="Garre V."/>
            <person name="Horwitz B."/>
            <person name="Torres-Martinez S."/>
            <person name="Idnurm A."/>
            <person name="Herrera-Estrella A."/>
            <person name="Gabaldon T."/>
            <person name="Grigoriev I.V."/>
        </authorList>
    </citation>
    <scope>NUCLEOTIDE SEQUENCE [LARGE SCALE GENOMIC DNA]</scope>
    <source>
        <strain evidence="2">NRRL 1555(-)</strain>
    </source>
</reference>
<dbReference type="RefSeq" id="XP_018299062.1">
    <property type="nucleotide sequence ID" value="XM_018433554.1"/>
</dbReference>
<evidence type="ECO:0000313" key="2">
    <source>
        <dbReference type="Proteomes" id="UP000077315"/>
    </source>
</evidence>
<dbReference type="InParanoid" id="A0A162V9J7"/>
<dbReference type="Proteomes" id="UP000077315">
    <property type="component" value="Unassembled WGS sequence"/>
</dbReference>
<evidence type="ECO:0000313" key="1">
    <source>
        <dbReference type="EMBL" id="OAD81022.1"/>
    </source>
</evidence>
<dbReference type="EMBL" id="KV440971">
    <property type="protein sequence ID" value="OAD81022.1"/>
    <property type="molecule type" value="Genomic_DNA"/>
</dbReference>
<protein>
    <submittedName>
        <fullName evidence="1">Uncharacterized protein</fullName>
    </submittedName>
</protein>
<proteinExistence type="predicted"/>